<dbReference type="PANTHER" id="PTHR11695">
    <property type="entry name" value="ALCOHOL DEHYDROGENASE RELATED"/>
    <property type="match status" value="1"/>
</dbReference>
<dbReference type="PANTHER" id="PTHR11695:SF294">
    <property type="entry name" value="RETICULON-4-INTERACTING PROTEIN 1, MITOCHONDRIAL"/>
    <property type="match status" value="1"/>
</dbReference>
<reference evidence="1 2" key="1">
    <citation type="submission" date="2020-08" db="EMBL/GenBank/DDBJ databases">
        <title>Genomic Encyclopedia of Type Strains, Phase IV (KMG-IV): sequencing the most valuable type-strain genomes for metagenomic binning, comparative biology and taxonomic classification.</title>
        <authorList>
            <person name="Goeker M."/>
        </authorList>
    </citation>
    <scope>NUCLEOTIDE SEQUENCE [LARGE SCALE GENOMIC DNA]</scope>
    <source>
        <strain evidence="1 2">DSM 25622</strain>
    </source>
</reference>
<sequence length="100" mass="10665">MFDTVGGDTFERAFQVLRKGGFLVTAVNFPKDEAAQYGVSAGRVFSKADGGQLASIRDLVEGGQVRPHVGTVLPLSEIRQAFDLSEAGRTRGKIVLQIAA</sequence>
<comment type="caution">
    <text evidence="1">The sequence shown here is derived from an EMBL/GenBank/DDBJ whole genome shotgun (WGS) entry which is preliminary data.</text>
</comment>
<organism evidence="1 2">
    <name type="scientific">Muricoccus pecuniae</name>
    <dbReference type="NCBI Taxonomy" id="693023"/>
    <lineage>
        <taxon>Bacteria</taxon>
        <taxon>Pseudomonadati</taxon>
        <taxon>Pseudomonadota</taxon>
        <taxon>Alphaproteobacteria</taxon>
        <taxon>Acetobacterales</taxon>
        <taxon>Roseomonadaceae</taxon>
        <taxon>Muricoccus</taxon>
    </lineage>
</organism>
<gene>
    <name evidence="1" type="ORF">FHS87_004570</name>
</gene>
<dbReference type="RefSeq" id="WP_184521949.1">
    <property type="nucleotide sequence ID" value="NZ_JACIJD010000048.1"/>
</dbReference>
<dbReference type="Pfam" id="PF13602">
    <property type="entry name" value="ADH_zinc_N_2"/>
    <property type="match status" value="1"/>
</dbReference>
<keyword evidence="2" id="KW-1185">Reference proteome</keyword>
<protein>
    <submittedName>
        <fullName evidence="1">NADPH:quinone reductase-like Zn-dependent oxidoreductase</fullName>
    </submittedName>
</protein>
<dbReference type="Gene3D" id="3.90.180.10">
    <property type="entry name" value="Medium-chain alcohol dehydrogenases, catalytic domain"/>
    <property type="match status" value="1"/>
</dbReference>
<dbReference type="AlphaFoldDB" id="A0A840YCT6"/>
<name>A0A840YCT6_9PROT</name>
<dbReference type="EMBL" id="JACIJD010000048">
    <property type="protein sequence ID" value="MBB5696499.1"/>
    <property type="molecule type" value="Genomic_DNA"/>
</dbReference>
<dbReference type="Gene3D" id="3.40.50.720">
    <property type="entry name" value="NAD(P)-binding Rossmann-like Domain"/>
    <property type="match status" value="1"/>
</dbReference>
<dbReference type="InterPro" id="IPR050700">
    <property type="entry name" value="YIM1/Zinc_Alcohol_DH_Fams"/>
</dbReference>
<proteinExistence type="predicted"/>
<accession>A0A840YCT6</accession>
<dbReference type="Proteomes" id="UP000580654">
    <property type="component" value="Unassembled WGS sequence"/>
</dbReference>
<evidence type="ECO:0000313" key="1">
    <source>
        <dbReference type="EMBL" id="MBB5696499.1"/>
    </source>
</evidence>
<evidence type="ECO:0000313" key="2">
    <source>
        <dbReference type="Proteomes" id="UP000580654"/>
    </source>
</evidence>